<dbReference type="EMBL" id="FUHU01000047">
    <property type="protein sequence ID" value="SJM69708.1"/>
    <property type="molecule type" value="Genomic_DNA"/>
</dbReference>
<dbReference type="GeneID" id="303174208"/>
<dbReference type="Pfam" id="PF00117">
    <property type="entry name" value="GATase"/>
    <property type="match status" value="1"/>
</dbReference>
<proteinExistence type="predicted"/>
<evidence type="ECO:0000313" key="2">
    <source>
        <dbReference type="EMBL" id="SJM69708.1"/>
    </source>
</evidence>
<gene>
    <name evidence="2" type="ORF">CZ674_13415</name>
</gene>
<reference evidence="2 3" key="1">
    <citation type="submission" date="2017-02" db="EMBL/GenBank/DDBJ databases">
        <authorList>
            <person name="Peterson S.W."/>
        </authorList>
    </citation>
    <scope>NUCLEOTIDE SEQUENCE [LARGE SCALE GENOMIC DNA]</scope>
    <source>
        <strain evidence="2 3">LMG 22410</strain>
    </source>
</reference>
<dbReference type="SUPFAM" id="SSF52317">
    <property type="entry name" value="Class I glutamine amidotransferase-like"/>
    <property type="match status" value="1"/>
</dbReference>
<accession>A0A1R4GND9</accession>
<organism evidence="2 3">
    <name type="scientific">Agrococcus casei LMG 22410</name>
    <dbReference type="NCBI Taxonomy" id="1255656"/>
    <lineage>
        <taxon>Bacteria</taxon>
        <taxon>Bacillati</taxon>
        <taxon>Actinomycetota</taxon>
        <taxon>Actinomycetes</taxon>
        <taxon>Micrococcales</taxon>
        <taxon>Microbacteriaceae</taxon>
        <taxon>Agrococcus</taxon>
    </lineage>
</organism>
<dbReference type="OrthoDB" id="5196541at2"/>
<dbReference type="PROSITE" id="PS51273">
    <property type="entry name" value="GATASE_TYPE_1"/>
    <property type="match status" value="1"/>
</dbReference>
<dbReference type="CDD" id="cd01741">
    <property type="entry name" value="GATase1_1"/>
    <property type="match status" value="1"/>
</dbReference>
<dbReference type="PANTHER" id="PTHR42695">
    <property type="entry name" value="GLUTAMINE AMIDOTRANSFERASE YLR126C-RELATED"/>
    <property type="match status" value="1"/>
</dbReference>
<dbReference type="InterPro" id="IPR044992">
    <property type="entry name" value="ChyE-like"/>
</dbReference>
<dbReference type="PANTHER" id="PTHR42695:SF5">
    <property type="entry name" value="GLUTAMINE AMIDOTRANSFERASE YLR126C-RELATED"/>
    <property type="match status" value="1"/>
</dbReference>
<name>A0A1R4GND9_9MICO</name>
<dbReference type="GO" id="GO:0005829">
    <property type="term" value="C:cytosol"/>
    <property type="evidence" value="ECO:0007669"/>
    <property type="project" value="TreeGrafter"/>
</dbReference>
<dbReference type="GO" id="GO:0003922">
    <property type="term" value="F:GMP synthase (glutamine-hydrolyzing) activity"/>
    <property type="evidence" value="ECO:0007669"/>
    <property type="project" value="UniProtKB-EC"/>
</dbReference>
<dbReference type="AlphaFoldDB" id="A0A1R4GND9"/>
<feature type="domain" description="Glutamine amidotransferase" evidence="1">
    <location>
        <begin position="10"/>
        <end position="185"/>
    </location>
</feature>
<dbReference type="EC" id="6.3.5.2" evidence="2"/>
<keyword evidence="3" id="KW-1185">Reference proteome</keyword>
<dbReference type="InterPro" id="IPR017926">
    <property type="entry name" value="GATASE"/>
</dbReference>
<dbReference type="InterPro" id="IPR029062">
    <property type="entry name" value="Class_I_gatase-like"/>
</dbReference>
<keyword evidence="2" id="KW-0436">Ligase</keyword>
<evidence type="ECO:0000259" key="1">
    <source>
        <dbReference type="Pfam" id="PF00117"/>
    </source>
</evidence>
<protein>
    <submittedName>
        <fullName evidence="2">GMP synthase</fullName>
        <ecNumber evidence="2">6.3.5.2</ecNumber>
    </submittedName>
</protein>
<evidence type="ECO:0000313" key="3">
    <source>
        <dbReference type="Proteomes" id="UP000195787"/>
    </source>
</evidence>
<dbReference type="Gene3D" id="3.40.50.880">
    <property type="match status" value="1"/>
</dbReference>
<sequence length="238" mass="25309">MTDRPRALVIVNATSSGPKRLTEWLEEEGVEPVLVNGEDGLPEQLDGFSGLVMLGGGLMPDAYETAPWLHTERKLTQQAIDDDVPTLGICLGGQIIADVAGGEVRENYGPPERGSVTITPTADGSADPVLQHLGAKAPMIQHHQDMITQLPPAATLLATSELIENQAFRIGQHVRGLQFHPEASAENVRGWNAESLAEKGVDHAALVVQADADYDANTAASRALVGAFAAEIREAAKR</sequence>
<dbReference type="Proteomes" id="UP000195787">
    <property type="component" value="Unassembled WGS sequence"/>
</dbReference>
<dbReference type="RefSeq" id="WP_086993055.1">
    <property type="nucleotide sequence ID" value="NZ_FUHU01000047.1"/>
</dbReference>